<dbReference type="EMBL" id="NKCI01000049">
    <property type="protein sequence ID" value="RSL61748.1"/>
    <property type="molecule type" value="Genomic_DNA"/>
</dbReference>
<dbReference type="AlphaFoldDB" id="A0A428Q921"/>
<dbReference type="OrthoDB" id="10009520at2759"/>
<proteinExistence type="predicted"/>
<accession>A0A428Q921</accession>
<protein>
    <submittedName>
        <fullName evidence="1">Uncharacterized protein</fullName>
    </submittedName>
</protein>
<name>A0A428Q921_9HYPO</name>
<dbReference type="Proteomes" id="UP000288168">
    <property type="component" value="Unassembled WGS sequence"/>
</dbReference>
<reference evidence="1 2" key="1">
    <citation type="submission" date="2017-06" db="EMBL/GenBank/DDBJ databases">
        <title>Comparative genomic analysis of Ambrosia Fusariam Clade fungi.</title>
        <authorList>
            <person name="Stajich J.E."/>
            <person name="Carrillo J."/>
            <person name="Kijimoto T."/>
            <person name="Eskalen A."/>
            <person name="O'Donnell K."/>
            <person name="Kasson M."/>
        </authorList>
    </citation>
    <scope>NUCLEOTIDE SEQUENCE [LARGE SCALE GENOMIC DNA]</scope>
    <source>
        <strain evidence="1 2">NRRL62584</strain>
    </source>
</reference>
<evidence type="ECO:0000313" key="2">
    <source>
        <dbReference type="Proteomes" id="UP000288168"/>
    </source>
</evidence>
<sequence length="144" mass="16361">MRPLRPANRWGIRFIVIAHRLCSIYIKSALDRLSLETTKKKTTHVVSIVGPLDYKAEKVINHILERQNLGEDYPKEQTKVVSTLKEGSAGEMDGWIADDCANVQSQPVMLICNAKSNKKLFVSPLHRFMPPTRKDIYELTLGDI</sequence>
<comment type="caution">
    <text evidence="1">The sequence shown here is derived from an EMBL/GenBank/DDBJ whole genome shotgun (WGS) entry which is preliminary data.</text>
</comment>
<organism evidence="1 2">
    <name type="scientific">Fusarium duplospermum</name>
    <dbReference type="NCBI Taxonomy" id="1325734"/>
    <lineage>
        <taxon>Eukaryota</taxon>
        <taxon>Fungi</taxon>
        <taxon>Dikarya</taxon>
        <taxon>Ascomycota</taxon>
        <taxon>Pezizomycotina</taxon>
        <taxon>Sordariomycetes</taxon>
        <taxon>Hypocreomycetidae</taxon>
        <taxon>Hypocreales</taxon>
        <taxon>Nectriaceae</taxon>
        <taxon>Fusarium</taxon>
        <taxon>Fusarium solani species complex</taxon>
    </lineage>
</organism>
<gene>
    <name evidence="1" type="ORF">CEP54_006121</name>
</gene>
<evidence type="ECO:0000313" key="1">
    <source>
        <dbReference type="EMBL" id="RSL61748.1"/>
    </source>
</evidence>
<keyword evidence="2" id="KW-1185">Reference proteome</keyword>